<organism evidence="1 2">
    <name type="scientific">Azospirillum argentinense</name>
    <dbReference type="NCBI Taxonomy" id="2970906"/>
    <lineage>
        <taxon>Bacteria</taxon>
        <taxon>Pseudomonadati</taxon>
        <taxon>Pseudomonadota</taxon>
        <taxon>Alphaproteobacteria</taxon>
        <taxon>Rhodospirillales</taxon>
        <taxon>Azospirillaceae</taxon>
        <taxon>Azospirillum</taxon>
    </lineage>
</organism>
<name>A0A4D8PS24_9PROT</name>
<dbReference type="Pfam" id="PF06864">
    <property type="entry name" value="PAP_PilO"/>
    <property type="match status" value="1"/>
</dbReference>
<dbReference type="Proteomes" id="UP000298595">
    <property type="component" value="Plasmid p5"/>
</dbReference>
<geneLocation type="plasmid" evidence="1 2">
    <name>p5</name>
</geneLocation>
<dbReference type="KEGG" id="aare:D3093_33365"/>
<reference evidence="1 2" key="1">
    <citation type="submission" date="2018-09" db="EMBL/GenBank/DDBJ databases">
        <title>Whole genome based analysis of evolution and adaptive divergence in Indian and Brazilian strains of Azospirillum brasilense.</title>
        <authorList>
            <person name="Singh C."/>
            <person name="Tripathi A.K."/>
        </authorList>
    </citation>
    <scope>NUCLEOTIDE SEQUENCE [LARGE SCALE GENOMIC DNA]</scope>
    <source>
        <strain evidence="1 2">MTCC4035</strain>
        <plasmid evidence="1 2">p5</plasmid>
    </source>
</reference>
<evidence type="ECO:0000313" key="2">
    <source>
        <dbReference type="Proteomes" id="UP000298595"/>
    </source>
</evidence>
<protein>
    <recommendedName>
        <fullName evidence="3">Type 4b pilus protein PilO2</fullName>
    </recommendedName>
</protein>
<evidence type="ECO:0008006" key="3">
    <source>
        <dbReference type="Google" id="ProtNLM"/>
    </source>
</evidence>
<evidence type="ECO:0000313" key="1">
    <source>
        <dbReference type="EMBL" id="QCO00145.1"/>
    </source>
</evidence>
<dbReference type="AlphaFoldDB" id="A0A4D8PS24"/>
<dbReference type="EMBL" id="CP032326">
    <property type="protein sequence ID" value="QCO00145.1"/>
    <property type="molecule type" value="Genomic_DNA"/>
</dbReference>
<sequence length="441" mass="45736">MGVAGHARGPAPMTADALLPVVADADAAGSGRKADPAPACVIEIDGRLYVAGLAWRSHLDMAVRLKSAATAGARRAGAKRMVLRERARQYGVPPVSLPPGAAARSAWSLAAVLADSIHGTWVGAWRLPDGRFIVIVVGPSGILPDGDRVFEDETAARDHVETVTASTSWRHLYVPVEWGLAEAKPVPLERLLQQARALSKAGQLQCVESGIGRLPAAAGLAVLLAAGGALWWTTRSPAVVSLPRPAVQPATPSVSLSWTPAAAGFGACLDAYVRDGRLRLLPGWPVSEYRCDPGLATIGLRMEGPVWLLRAAVPDAAIDAMAGTAAIQRPYAAPPPSSWPAGTRLGARADYAAYLRDALERVGGTASLDGIAAPLPGAASVQPASAGPAPALRLKWTVSAAVTSSYLLSVLHPLLAGEMTSAVYTPSSGQWTIQGVLHVDE</sequence>
<proteinExistence type="predicted"/>
<gene>
    <name evidence="1" type="ORF">D3093_33365</name>
</gene>
<dbReference type="InterPro" id="IPR009663">
    <property type="entry name" value="PAP_PilO"/>
</dbReference>
<accession>A0A4D8PS24</accession>
<keyword evidence="1" id="KW-0614">Plasmid</keyword>